<dbReference type="PROSITE" id="PS51257">
    <property type="entry name" value="PROKAR_LIPOPROTEIN"/>
    <property type="match status" value="1"/>
</dbReference>
<gene>
    <name evidence="1" type="ORF">DFQ11_10358</name>
</gene>
<dbReference type="Proteomes" id="UP000248054">
    <property type="component" value="Unassembled WGS sequence"/>
</dbReference>
<dbReference type="InterPro" id="IPR032577">
    <property type="entry name" value="DUF4920"/>
</dbReference>
<accession>A0A2V4XYP2</accession>
<evidence type="ECO:0000313" key="2">
    <source>
        <dbReference type="Proteomes" id="UP000248054"/>
    </source>
</evidence>
<reference evidence="1 2" key="1">
    <citation type="submission" date="2018-06" db="EMBL/GenBank/DDBJ databases">
        <title>Genomic Encyclopedia of Type Strains, Phase III (KMG-III): the genomes of soil and plant-associated and newly described type strains.</title>
        <authorList>
            <person name="Whitman W."/>
        </authorList>
    </citation>
    <scope>NUCLEOTIDE SEQUENCE [LARGE SCALE GENOMIC DNA]</scope>
    <source>
        <strain evidence="1 2">CECT 7945</strain>
    </source>
</reference>
<dbReference type="EMBL" id="QJTD01000003">
    <property type="protein sequence ID" value="PYE80978.1"/>
    <property type="molecule type" value="Genomic_DNA"/>
</dbReference>
<proteinExistence type="predicted"/>
<protein>
    <submittedName>
        <fullName evidence="1">Uncharacterized protein DUF4920</fullName>
    </submittedName>
</protein>
<dbReference type="AlphaFoldDB" id="A0A2V4XYP2"/>
<comment type="caution">
    <text evidence="1">The sequence shown here is derived from an EMBL/GenBank/DDBJ whole genome shotgun (WGS) entry which is preliminary data.</text>
</comment>
<keyword evidence="2" id="KW-1185">Reference proteome</keyword>
<organism evidence="1 2">
    <name type="scientific">Winogradskyella epiphytica</name>
    <dbReference type="NCBI Taxonomy" id="262005"/>
    <lineage>
        <taxon>Bacteria</taxon>
        <taxon>Pseudomonadati</taxon>
        <taxon>Bacteroidota</taxon>
        <taxon>Flavobacteriia</taxon>
        <taxon>Flavobacteriales</taxon>
        <taxon>Flavobacteriaceae</taxon>
        <taxon>Winogradskyella</taxon>
    </lineage>
</organism>
<name>A0A2V4XYP2_9FLAO</name>
<sequence length="183" mass="20520">MIKLAIQYYSIHNILTMKKSVLLIAICLAAFSCKNNTESTEENIQETTKEIAYASFGDEINDSDVFSAETIMEKYKNMKVGDTLTSKIKGEIKEVCSKKGCWMKVDVDGANEVMVTFKDYGFFMPLNAEGHVVLNGKAYITETSVEELKHYAEDAGKPTEEIAAITEPKLEYRFEADGVLLEE</sequence>
<dbReference type="Pfam" id="PF16267">
    <property type="entry name" value="DUF4920"/>
    <property type="match status" value="1"/>
</dbReference>
<evidence type="ECO:0000313" key="1">
    <source>
        <dbReference type="EMBL" id="PYE80978.1"/>
    </source>
</evidence>